<dbReference type="AlphaFoldDB" id="A0A5B3GCT7"/>
<dbReference type="InterPro" id="IPR001650">
    <property type="entry name" value="Helicase_C-like"/>
</dbReference>
<keyword evidence="4" id="KW-0378">Hydrolase</keyword>
<evidence type="ECO:0000259" key="3">
    <source>
        <dbReference type="PROSITE" id="PS51194"/>
    </source>
</evidence>
<sequence>MDAFGIENHGYSPLISQKYVVKGDFEVYDGMDLLHHAMLNTLPNINKDGGKDEHGKTIRIPDFEARQKADTLISEIRQAFVEWLHAQPDDFKERLTDLYNRKFNCYVRPRYDGSHQQFPGLDLRGLGIEDLYPSQKDAIWMIKQNGGGICDHEVGTGKTLIMCVAAYEMHRLGLARKPMIIGIKANIHEIARTFRTAYPNARLLYPGKEDFTPENRLRIFSDIKNNNWDCIILTHEQFGKIPQSAEVQRQILRQEMDDIDENLASYEKQGGHVDGWILRGLEKRKENLDAKLHELQETIDAQKDDTVDFQQMGIDHLFVDESHNFKNLMFNTRHSRVSGLGNTDGSKKATNLLYAIRTIQQRTGRDLGATFLSGTTIANSLTELYLLFKYLRPKELERQDIPCFDAWAAVFAQKTSEFEFSVTNEVISKERFRYFIKVPELAMFYNEITDYRTAADVGIDRPELDEELCQIPMTDDQQAFLDKLVLFAKTGDPEHIGRADLSDGEVKALMLLVTMYSNKLSLDMRLISPAYADSPGNKASRSAANIAEYYRRYEDQKGTQMVFCDLSTYKPGIWNVYSEIKRKLVEDHGIPAQEIRFVQEAASDKVRQAMFDAMNEGKIRVLFGSTQKLGMGVNAQQRIVCMHHLDIPWRPMDLEQRNGRGARKGNIVAKEYAGNKVKAYVYAVLRTLDAYKLNLLHNKQQFIDQLKRNRLGARRLDEGAISEDSGMNFAEWMAVVSGNTDLLQKAKLEGRIAALESEQTIFMRTRHEAQSQLQRYTAEIRRRDTMLERLKRDWDYINEVAPPDAKGKRANPLRIDGVESADIVAHGKRLVEIDRTVNTGDDYQKIGTLFDFRILVRTERMQKDGLALTVNKFMVEGLDGIKYTFNNGHLAAEPKTAATNFIRALDTIPSLMATYEKEKKQFTRDIPTFEQQIAAVWPKEEELKRLKAEAESLTRKIQLDIAQKQQEMQAKTADNGNGLKIENAEVVDETARPSKAEPLSAASGSQEEPPEEREHVVPPPESDFIRNHILLVRPATNVKAKGPKL</sequence>
<name>A0A5B3GCT7_9BACT</name>
<dbReference type="PANTHER" id="PTHR41313">
    <property type="entry name" value="ADENINE-SPECIFIC METHYLTRANSFERASE"/>
    <property type="match status" value="1"/>
</dbReference>
<gene>
    <name evidence="4" type="ORF">F2Y13_04205</name>
</gene>
<dbReference type="GO" id="GO:0004386">
    <property type="term" value="F:helicase activity"/>
    <property type="evidence" value="ECO:0007669"/>
    <property type="project" value="UniProtKB-KW"/>
</dbReference>
<protein>
    <submittedName>
        <fullName evidence="4">DNA helicase</fullName>
    </submittedName>
</protein>
<proteinExistence type="predicted"/>
<feature type="region of interest" description="Disordered" evidence="2">
    <location>
        <begin position="986"/>
        <end position="1023"/>
    </location>
</feature>
<dbReference type="SMART" id="SM00487">
    <property type="entry name" value="DEXDc"/>
    <property type="match status" value="1"/>
</dbReference>
<comment type="caution">
    <text evidence="4">The sequence shown here is derived from an EMBL/GenBank/DDBJ whole genome shotgun (WGS) entry which is preliminary data.</text>
</comment>
<keyword evidence="4" id="KW-0067">ATP-binding</keyword>
<feature type="domain" description="Helicase C-terminal" evidence="3">
    <location>
        <begin position="545"/>
        <end position="711"/>
    </location>
</feature>
<dbReference type="InterPro" id="IPR052933">
    <property type="entry name" value="DNA_Protect_Modify"/>
</dbReference>
<dbReference type="PROSITE" id="PS51194">
    <property type="entry name" value="HELICASE_CTER"/>
    <property type="match status" value="1"/>
</dbReference>
<feature type="coiled-coil region" evidence="1">
    <location>
        <begin position="249"/>
        <end position="305"/>
    </location>
</feature>
<dbReference type="EMBL" id="VVXK01000004">
    <property type="protein sequence ID" value="KAA2371290.1"/>
    <property type="molecule type" value="Genomic_DNA"/>
</dbReference>
<organism evidence="4 5">
    <name type="scientific">Alistipes shahii</name>
    <dbReference type="NCBI Taxonomy" id="328814"/>
    <lineage>
        <taxon>Bacteria</taxon>
        <taxon>Pseudomonadati</taxon>
        <taxon>Bacteroidota</taxon>
        <taxon>Bacteroidia</taxon>
        <taxon>Bacteroidales</taxon>
        <taxon>Rikenellaceae</taxon>
        <taxon>Alistipes</taxon>
    </lineage>
</organism>
<dbReference type="Gene3D" id="3.40.50.300">
    <property type="entry name" value="P-loop containing nucleotide triphosphate hydrolases"/>
    <property type="match status" value="2"/>
</dbReference>
<evidence type="ECO:0000256" key="2">
    <source>
        <dbReference type="SAM" id="MobiDB-lite"/>
    </source>
</evidence>
<dbReference type="PANTHER" id="PTHR41313:SF1">
    <property type="entry name" value="DNA METHYLASE ADENINE-SPECIFIC DOMAIN-CONTAINING PROTEIN"/>
    <property type="match status" value="1"/>
</dbReference>
<dbReference type="SUPFAM" id="SSF52540">
    <property type="entry name" value="P-loop containing nucleoside triphosphate hydrolases"/>
    <property type="match status" value="2"/>
</dbReference>
<dbReference type="Pfam" id="PF00271">
    <property type="entry name" value="Helicase_C"/>
    <property type="match status" value="1"/>
</dbReference>
<keyword evidence="4" id="KW-0547">Nucleotide-binding</keyword>
<keyword evidence="4" id="KW-0347">Helicase</keyword>
<reference evidence="4 5" key="1">
    <citation type="journal article" date="2019" name="Nat. Med.">
        <title>A library of human gut bacterial isolates paired with longitudinal multiomics data enables mechanistic microbiome research.</title>
        <authorList>
            <person name="Poyet M."/>
            <person name="Groussin M."/>
            <person name="Gibbons S.M."/>
            <person name="Avila-Pacheco J."/>
            <person name="Jiang X."/>
            <person name="Kearney S.M."/>
            <person name="Perrotta A.R."/>
            <person name="Berdy B."/>
            <person name="Zhao S."/>
            <person name="Lieberman T.D."/>
            <person name="Swanson P.K."/>
            <person name="Smith M."/>
            <person name="Roesemann S."/>
            <person name="Alexander J.E."/>
            <person name="Rich S.A."/>
            <person name="Livny J."/>
            <person name="Vlamakis H."/>
            <person name="Clish C."/>
            <person name="Bullock K."/>
            <person name="Deik A."/>
            <person name="Scott J."/>
            <person name="Pierce K.A."/>
            <person name="Xavier R.J."/>
            <person name="Alm E.J."/>
        </authorList>
    </citation>
    <scope>NUCLEOTIDE SEQUENCE [LARGE SCALE GENOMIC DNA]</scope>
    <source>
        <strain evidence="4 5">BIOML-A2</strain>
    </source>
</reference>
<dbReference type="InterPro" id="IPR027417">
    <property type="entry name" value="P-loop_NTPase"/>
</dbReference>
<dbReference type="RefSeq" id="WP_149887114.1">
    <property type="nucleotide sequence ID" value="NZ_VVXK01000004.1"/>
</dbReference>
<dbReference type="SMART" id="SM00490">
    <property type="entry name" value="HELICc"/>
    <property type="match status" value="1"/>
</dbReference>
<evidence type="ECO:0000313" key="4">
    <source>
        <dbReference type="EMBL" id="KAA2371290.1"/>
    </source>
</evidence>
<evidence type="ECO:0000256" key="1">
    <source>
        <dbReference type="SAM" id="Coils"/>
    </source>
</evidence>
<dbReference type="InterPro" id="IPR014001">
    <property type="entry name" value="Helicase_ATP-bd"/>
</dbReference>
<keyword evidence="1" id="KW-0175">Coiled coil</keyword>
<dbReference type="Proteomes" id="UP000323567">
    <property type="component" value="Unassembled WGS sequence"/>
</dbReference>
<accession>A0A5B3GCT7</accession>
<evidence type="ECO:0000313" key="5">
    <source>
        <dbReference type="Proteomes" id="UP000323567"/>
    </source>
</evidence>